<feature type="transmembrane region" description="Helical" evidence="1">
    <location>
        <begin position="40"/>
        <end position="62"/>
    </location>
</feature>
<proteinExistence type="predicted"/>
<keyword evidence="1" id="KW-0812">Transmembrane</keyword>
<protein>
    <submittedName>
        <fullName evidence="2">Uncharacterized protein</fullName>
    </submittedName>
</protein>
<evidence type="ECO:0000256" key="1">
    <source>
        <dbReference type="SAM" id="Phobius"/>
    </source>
</evidence>
<keyword evidence="1" id="KW-0472">Membrane</keyword>
<comment type="caution">
    <text evidence="2">The sequence shown here is derived from an EMBL/GenBank/DDBJ whole genome shotgun (WGS) entry which is preliminary data.</text>
</comment>
<organism evidence="2 3">
    <name type="scientific">Hymenobacter antarcticus</name>
    <dbReference type="NCBI Taxonomy" id="486270"/>
    <lineage>
        <taxon>Bacteria</taxon>
        <taxon>Pseudomonadati</taxon>
        <taxon>Bacteroidota</taxon>
        <taxon>Cytophagia</taxon>
        <taxon>Cytophagales</taxon>
        <taxon>Hymenobacteraceae</taxon>
        <taxon>Hymenobacter</taxon>
    </lineage>
</organism>
<keyword evidence="1" id="KW-1133">Transmembrane helix</keyword>
<name>A0ABP7R729_9BACT</name>
<feature type="transmembrane region" description="Helical" evidence="1">
    <location>
        <begin position="68"/>
        <end position="86"/>
    </location>
</feature>
<reference evidence="3" key="1">
    <citation type="journal article" date="2019" name="Int. J. Syst. Evol. Microbiol.">
        <title>The Global Catalogue of Microorganisms (GCM) 10K type strain sequencing project: providing services to taxonomists for standard genome sequencing and annotation.</title>
        <authorList>
            <consortium name="The Broad Institute Genomics Platform"/>
            <consortium name="The Broad Institute Genome Sequencing Center for Infectious Disease"/>
            <person name="Wu L."/>
            <person name="Ma J."/>
        </authorList>
    </citation>
    <scope>NUCLEOTIDE SEQUENCE [LARGE SCALE GENOMIC DNA]</scope>
    <source>
        <strain evidence="3">JCM 17217</strain>
    </source>
</reference>
<gene>
    <name evidence="2" type="ORF">GCM10022407_42050</name>
</gene>
<sequence>MLVDVEELDFVMPEGVVIVLDLLVVAEPLVMVLDLVMPAGLVIVLDFVVTLLAGTCAVRVVIFEELVLIVEVLVGGVGAGVWARAAELPSRLSETRKPMMRFINQEVKGEKWVCYAARRRRSAMYPFFQPFSPGHWGAQQVKPLAQYCLQPASIHLYRSTL</sequence>
<accession>A0ABP7R729</accession>
<evidence type="ECO:0000313" key="3">
    <source>
        <dbReference type="Proteomes" id="UP001501556"/>
    </source>
</evidence>
<keyword evidence="3" id="KW-1185">Reference proteome</keyword>
<evidence type="ECO:0000313" key="2">
    <source>
        <dbReference type="EMBL" id="GAA3993393.1"/>
    </source>
</evidence>
<dbReference type="Proteomes" id="UP001501556">
    <property type="component" value="Unassembled WGS sequence"/>
</dbReference>
<dbReference type="EMBL" id="BAABDI010000059">
    <property type="protein sequence ID" value="GAA3993393.1"/>
    <property type="molecule type" value="Genomic_DNA"/>
</dbReference>